<feature type="compositionally biased region" description="Low complexity" evidence="1">
    <location>
        <begin position="128"/>
        <end position="142"/>
    </location>
</feature>
<accession>A0A4P9WV36</accession>
<evidence type="ECO:0000313" key="3">
    <source>
        <dbReference type="Proteomes" id="UP000268535"/>
    </source>
</evidence>
<dbReference type="EMBL" id="ML012329">
    <property type="protein sequence ID" value="RKO95260.1"/>
    <property type="molecule type" value="Genomic_DNA"/>
</dbReference>
<evidence type="ECO:0000256" key="1">
    <source>
        <dbReference type="SAM" id="MobiDB-lite"/>
    </source>
</evidence>
<protein>
    <recommendedName>
        <fullName evidence="4">Rgp1-domain-containing protein</fullName>
    </recommendedName>
</protein>
<evidence type="ECO:0008006" key="4">
    <source>
        <dbReference type="Google" id="ProtNLM"/>
    </source>
</evidence>
<reference evidence="3" key="1">
    <citation type="journal article" date="2018" name="Nat. Microbiol.">
        <title>Leveraging single-cell genomics to expand the fungal tree of life.</title>
        <authorList>
            <person name="Ahrendt S.R."/>
            <person name="Quandt C.A."/>
            <person name="Ciobanu D."/>
            <person name="Clum A."/>
            <person name="Salamov A."/>
            <person name="Andreopoulos B."/>
            <person name="Cheng J.F."/>
            <person name="Woyke T."/>
            <person name="Pelin A."/>
            <person name="Henrissat B."/>
            <person name="Reynolds N.K."/>
            <person name="Benny G.L."/>
            <person name="Smith M.E."/>
            <person name="James T.Y."/>
            <person name="Grigoriev I.V."/>
        </authorList>
    </citation>
    <scope>NUCLEOTIDE SEQUENCE [LARGE SCALE GENOMIC DNA]</scope>
    <source>
        <strain evidence="3">ATCC 52028</strain>
    </source>
</reference>
<dbReference type="AlphaFoldDB" id="A0A4P9WV36"/>
<dbReference type="InterPro" id="IPR014848">
    <property type="entry name" value="Rgp1"/>
</dbReference>
<dbReference type="PANTHER" id="PTHR12507">
    <property type="entry name" value="REDUCED GROWTH PHENOTYPE 1 RGP1, YEAST -RELATED"/>
    <property type="match status" value="1"/>
</dbReference>
<dbReference type="Pfam" id="PF08737">
    <property type="entry name" value="Rgp1"/>
    <property type="match status" value="1"/>
</dbReference>
<proteinExistence type="predicted"/>
<dbReference type="Proteomes" id="UP000268535">
    <property type="component" value="Unassembled WGS sequence"/>
</dbReference>
<gene>
    <name evidence="2" type="ORF">CAUPRSCDRAFT_13026</name>
</gene>
<sequence length="203" mass="20759">MGEDISGVLDFRDARIACYAVAITLQATEDIDPSFVAPGAAAAAMGLTTPVAVFRRNTVSAARLGFLLPVPAARAAQVGPGFETSAVTVRWQLRFEFMSGTGPASVRAVSSSTHDQAGLPSSLPPPATASASATGSSSELAGASGGGGMGAAGWRPVGLGEYFRQTSPIAALPTEPFDCTIPIAVYGHVTQRSETLFRFAIQA</sequence>
<feature type="region of interest" description="Disordered" evidence="1">
    <location>
        <begin position="106"/>
        <end position="147"/>
    </location>
</feature>
<name>A0A4P9WV36_9FUNG</name>
<organism evidence="2 3">
    <name type="scientific">Caulochytrium protostelioides</name>
    <dbReference type="NCBI Taxonomy" id="1555241"/>
    <lineage>
        <taxon>Eukaryota</taxon>
        <taxon>Fungi</taxon>
        <taxon>Fungi incertae sedis</taxon>
        <taxon>Chytridiomycota</taxon>
        <taxon>Chytridiomycota incertae sedis</taxon>
        <taxon>Chytridiomycetes</taxon>
        <taxon>Caulochytriales</taxon>
        <taxon>Caulochytriaceae</taxon>
        <taxon>Caulochytrium</taxon>
    </lineage>
</organism>
<evidence type="ECO:0000313" key="2">
    <source>
        <dbReference type="EMBL" id="RKO95260.1"/>
    </source>
</evidence>